<gene>
    <name evidence="1" type="ORF">EV214_10458</name>
</gene>
<evidence type="ECO:0000313" key="1">
    <source>
        <dbReference type="EMBL" id="TCO78675.1"/>
    </source>
</evidence>
<sequence length="511" mass="59969">MPMSNSYIGKFNILQTLETNVHQNILIGSTKENPNDLVIINILHNIKNLGRNPKAKLRKALINLMYSERLDGKFVVVTKMEKGVSLQDYLEKEKPTIDRRLSMVFQYFKNIKRYDDLEHSIKNILINESQIVIEKGKLALNELIIIGETATRVDHLDPIIKKISTVVKKIIFYPMFDGDSEEHVPTSILQFIHELENNPKAYKNLKQIHDDFKNLYLYDENRMNESMSRGKNKNKQSWRKQVSKIMIGAVVFGAISFACVNMLQNKNNLFIIQKQASNKMPTASFKKIQIKDQWQFINESEAYGKDNTIKKVVWEVKKENEIRQISYAKDLIVDFYEPGEYDIVLKVADQKEQWSKEYVKKVNITEGKQEIADIDTHSYESLKHFTILYENKETMIKDYEIYRSGEYAIKFINNLKTANSLSIKDLNLDKHTFISMWVMADAIEDIDIKIEGYKNENIRFTKSMTYKPRNANNWELINIDENIEEIDGIKIMMYNRKSTIWLDDLVFDVYK</sequence>
<organism evidence="1 2">
    <name type="scientific">Marinisporobacter balticus</name>
    <dbReference type="NCBI Taxonomy" id="2018667"/>
    <lineage>
        <taxon>Bacteria</taxon>
        <taxon>Bacillati</taxon>
        <taxon>Bacillota</taxon>
        <taxon>Clostridia</taxon>
        <taxon>Peptostreptococcales</taxon>
        <taxon>Thermotaleaceae</taxon>
        <taxon>Marinisporobacter</taxon>
    </lineage>
</organism>
<protein>
    <submittedName>
        <fullName evidence="1">Uncharacterized protein</fullName>
    </submittedName>
</protein>
<dbReference type="AlphaFoldDB" id="A0A4R2LH71"/>
<keyword evidence="2" id="KW-1185">Reference proteome</keyword>
<comment type="caution">
    <text evidence="1">The sequence shown here is derived from an EMBL/GenBank/DDBJ whole genome shotgun (WGS) entry which is preliminary data.</text>
</comment>
<name>A0A4R2LH71_9FIRM</name>
<evidence type="ECO:0000313" key="2">
    <source>
        <dbReference type="Proteomes" id="UP000294919"/>
    </source>
</evidence>
<accession>A0A4R2LH71</accession>
<proteinExistence type="predicted"/>
<reference evidence="1 2" key="1">
    <citation type="submission" date="2019-03" db="EMBL/GenBank/DDBJ databases">
        <title>Genomic Encyclopedia of Type Strains, Phase IV (KMG-IV): sequencing the most valuable type-strain genomes for metagenomic binning, comparative biology and taxonomic classification.</title>
        <authorList>
            <person name="Goeker M."/>
        </authorList>
    </citation>
    <scope>NUCLEOTIDE SEQUENCE [LARGE SCALE GENOMIC DNA]</scope>
    <source>
        <strain evidence="1 2">DSM 102940</strain>
    </source>
</reference>
<dbReference type="Proteomes" id="UP000294919">
    <property type="component" value="Unassembled WGS sequence"/>
</dbReference>
<dbReference type="EMBL" id="SLWV01000004">
    <property type="protein sequence ID" value="TCO78675.1"/>
    <property type="molecule type" value="Genomic_DNA"/>
</dbReference>